<dbReference type="AlphaFoldDB" id="A0A0P6YEG8"/>
<dbReference type="Proteomes" id="UP000050277">
    <property type="component" value="Unassembled WGS sequence"/>
</dbReference>
<gene>
    <name evidence="1" type="ORF">SE18_00300</name>
</gene>
<dbReference type="OrthoDB" id="9765809at2"/>
<keyword evidence="2" id="KW-1185">Reference proteome</keyword>
<protein>
    <submittedName>
        <fullName evidence="1">Uncharacterized protein</fullName>
    </submittedName>
</protein>
<accession>A0A0P6YEG8</accession>
<dbReference type="RefSeq" id="WP_054532415.1">
    <property type="nucleotide sequence ID" value="NZ_LGKP01000002.1"/>
</dbReference>
<name>A0A0P6YEG8_9CHLR</name>
<dbReference type="EMBL" id="LGKP01000002">
    <property type="protein sequence ID" value="KPL92027.1"/>
    <property type="molecule type" value="Genomic_DNA"/>
</dbReference>
<dbReference type="InterPro" id="IPR011047">
    <property type="entry name" value="Quinoprotein_ADH-like_sf"/>
</dbReference>
<organism evidence="1 2">
    <name type="scientific">Herpetosiphon geysericola</name>
    <dbReference type="NCBI Taxonomy" id="70996"/>
    <lineage>
        <taxon>Bacteria</taxon>
        <taxon>Bacillati</taxon>
        <taxon>Chloroflexota</taxon>
        <taxon>Chloroflexia</taxon>
        <taxon>Herpetosiphonales</taxon>
        <taxon>Herpetosiphonaceae</taxon>
        <taxon>Herpetosiphon</taxon>
    </lineage>
</organism>
<evidence type="ECO:0000313" key="2">
    <source>
        <dbReference type="Proteomes" id="UP000050277"/>
    </source>
</evidence>
<proteinExistence type="predicted"/>
<dbReference type="STRING" id="70996.SE18_00300"/>
<comment type="caution">
    <text evidence="1">The sequence shown here is derived from an EMBL/GenBank/DDBJ whole genome shotgun (WGS) entry which is preliminary data.</text>
</comment>
<reference evidence="1 2" key="1">
    <citation type="submission" date="2015-07" db="EMBL/GenBank/DDBJ databases">
        <title>Whole genome sequence of Herpetosiphon geysericola DSM 7119.</title>
        <authorList>
            <person name="Hemp J."/>
            <person name="Ward L.M."/>
            <person name="Pace L.A."/>
            <person name="Fischer W.W."/>
        </authorList>
    </citation>
    <scope>NUCLEOTIDE SEQUENCE [LARGE SCALE GENOMIC DNA]</scope>
    <source>
        <strain evidence="1 2">DSM 7119</strain>
    </source>
</reference>
<sequence>MNYREYRIPAPNVRSLCWNDNSLIDWVAGGTRYQLDGKIKRSATVYPYPFDAAVQSASGEVVVIYQRLGTKGLVLKNGKIVREINRSYYYADSYEYPIAVLQHADLNDVLLHCPDKHNQLDLEDVATGRRLTEGWKRKPVDIFHSRLSVSPKGTWVVSAGWQWQPAHTVAIYKVDELWSEPQILDTEGFCPPIKVDISSVSFLDEQTLLIITDEFANLNANLVDTLVQRRGAHSIGYYDLENRQFRATVQAAEIVGTAMALSERYVVGFFDHPKVFDCTTGKVVQRWPELATGRQTHSMIGRLDQALPPTAFDQANKRFAVADEKGITVIELDVQK</sequence>
<evidence type="ECO:0000313" key="1">
    <source>
        <dbReference type="EMBL" id="KPL92027.1"/>
    </source>
</evidence>
<dbReference type="SUPFAM" id="SSF50998">
    <property type="entry name" value="Quinoprotein alcohol dehydrogenase-like"/>
    <property type="match status" value="1"/>
</dbReference>